<evidence type="ECO:0000313" key="1">
    <source>
        <dbReference type="EMBL" id="KAL1410110.1"/>
    </source>
</evidence>
<sequence>MPHDIEVTRSIRHLRLLQARALARGGTNGTSELLELHHIISLYQASSFHPPNDHTAEHHQTMGRCAANMEHAVAVLLGRLTRWKQREFAAAEALLDAELEMCPEDDEVDSPAPSEP</sequence>
<dbReference type="RefSeq" id="XP_069210054.1">
    <property type="nucleotide sequence ID" value="XM_069352636.1"/>
</dbReference>
<proteinExistence type="predicted"/>
<organism evidence="1 2">
    <name type="scientific">Vanrija albida</name>
    <dbReference type="NCBI Taxonomy" id="181172"/>
    <lineage>
        <taxon>Eukaryota</taxon>
        <taxon>Fungi</taxon>
        <taxon>Dikarya</taxon>
        <taxon>Basidiomycota</taxon>
        <taxon>Agaricomycotina</taxon>
        <taxon>Tremellomycetes</taxon>
        <taxon>Trichosporonales</taxon>
        <taxon>Trichosporonaceae</taxon>
        <taxon>Vanrija</taxon>
    </lineage>
</organism>
<gene>
    <name evidence="1" type="ORF">Q8F55_004113</name>
</gene>
<reference evidence="1 2" key="1">
    <citation type="submission" date="2023-08" db="EMBL/GenBank/DDBJ databases">
        <title>Annotated Genome Sequence of Vanrija albida AlHP1.</title>
        <authorList>
            <person name="Herzog R."/>
        </authorList>
    </citation>
    <scope>NUCLEOTIDE SEQUENCE [LARGE SCALE GENOMIC DNA]</scope>
    <source>
        <strain evidence="1 2">AlHP1</strain>
    </source>
</reference>
<name>A0ABR3Q5V2_9TREE</name>
<dbReference type="GeneID" id="95985156"/>
<protein>
    <submittedName>
        <fullName evidence="1">Uncharacterized protein</fullName>
    </submittedName>
</protein>
<keyword evidence="2" id="KW-1185">Reference proteome</keyword>
<dbReference type="Proteomes" id="UP001565368">
    <property type="component" value="Unassembled WGS sequence"/>
</dbReference>
<dbReference type="EMBL" id="JBBXJM010000003">
    <property type="protein sequence ID" value="KAL1410110.1"/>
    <property type="molecule type" value="Genomic_DNA"/>
</dbReference>
<comment type="caution">
    <text evidence="1">The sequence shown here is derived from an EMBL/GenBank/DDBJ whole genome shotgun (WGS) entry which is preliminary data.</text>
</comment>
<accession>A0ABR3Q5V2</accession>
<evidence type="ECO:0000313" key="2">
    <source>
        <dbReference type="Proteomes" id="UP001565368"/>
    </source>
</evidence>